<dbReference type="EMBL" id="JAMKFB020000007">
    <property type="protein sequence ID" value="KAL0188258.1"/>
    <property type="molecule type" value="Genomic_DNA"/>
</dbReference>
<evidence type="ECO:0000259" key="1">
    <source>
        <dbReference type="Pfam" id="PF00089"/>
    </source>
</evidence>
<feature type="non-terminal residue" evidence="2">
    <location>
        <position position="1"/>
    </location>
</feature>
<dbReference type="Gene3D" id="2.40.10.10">
    <property type="entry name" value="Trypsin-like serine proteases"/>
    <property type="match status" value="1"/>
</dbReference>
<name>A0ABD0QPV4_CIRMR</name>
<dbReference type="Pfam" id="PF00089">
    <property type="entry name" value="Trypsin"/>
    <property type="match status" value="1"/>
</dbReference>
<feature type="non-terminal residue" evidence="2">
    <location>
        <position position="55"/>
    </location>
</feature>
<dbReference type="InterPro" id="IPR009003">
    <property type="entry name" value="Peptidase_S1_PA"/>
</dbReference>
<organism evidence="2 3">
    <name type="scientific">Cirrhinus mrigala</name>
    <name type="common">Mrigala</name>
    <dbReference type="NCBI Taxonomy" id="683832"/>
    <lineage>
        <taxon>Eukaryota</taxon>
        <taxon>Metazoa</taxon>
        <taxon>Chordata</taxon>
        <taxon>Craniata</taxon>
        <taxon>Vertebrata</taxon>
        <taxon>Euteleostomi</taxon>
        <taxon>Actinopterygii</taxon>
        <taxon>Neopterygii</taxon>
        <taxon>Teleostei</taxon>
        <taxon>Ostariophysi</taxon>
        <taxon>Cypriniformes</taxon>
        <taxon>Cyprinidae</taxon>
        <taxon>Labeoninae</taxon>
        <taxon>Labeonini</taxon>
        <taxon>Cirrhinus</taxon>
    </lineage>
</organism>
<dbReference type="Proteomes" id="UP001529510">
    <property type="component" value="Unassembled WGS sequence"/>
</dbReference>
<evidence type="ECO:0000313" key="3">
    <source>
        <dbReference type="Proteomes" id="UP001529510"/>
    </source>
</evidence>
<evidence type="ECO:0000313" key="2">
    <source>
        <dbReference type="EMBL" id="KAL0188258.1"/>
    </source>
</evidence>
<accession>A0ABD0QPV4</accession>
<dbReference type="AlphaFoldDB" id="A0ABD0QPV4"/>
<dbReference type="InterPro" id="IPR001254">
    <property type="entry name" value="Trypsin_dom"/>
</dbReference>
<reference evidence="2 3" key="1">
    <citation type="submission" date="2024-05" db="EMBL/GenBank/DDBJ databases">
        <title>Genome sequencing and assembly of Indian major carp, Cirrhinus mrigala (Hamilton, 1822).</title>
        <authorList>
            <person name="Mohindra V."/>
            <person name="Chowdhury L.M."/>
            <person name="Lal K."/>
            <person name="Jena J.K."/>
        </authorList>
    </citation>
    <scope>NUCLEOTIDE SEQUENCE [LARGE SCALE GENOMIC DNA]</scope>
    <source>
        <strain evidence="2">CM1030</strain>
        <tissue evidence="2">Blood</tissue>
    </source>
</reference>
<comment type="caution">
    <text evidence="2">The sequence shown here is derived from an EMBL/GenBank/DDBJ whole genome shotgun (WGS) entry which is preliminary data.</text>
</comment>
<protein>
    <recommendedName>
        <fullName evidence="1">Peptidase S1 domain-containing protein</fullName>
    </recommendedName>
</protein>
<dbReference type="InterPro" id="IPR043504">
    <property type="entry name" value="Peptidase_S1_PA_chymotrypsin"/>
</dbReference>
<proteinExistence type="predicted"/>
<keyword evidence="3" id="KW-1185">Reference proteome</keyword>
<sequence>LMFAGYKGRVTGWGNLRESWTSNPANLPSVLQQIHLPIVEQSICRNSTSVIITDN</sequence>
<feature type="domain" description="Peptidase S1" evidence="1">
    <location>
        <begin position="5"/>
        <end position="54"/>
    </location>
</feature>
<dbReference type="SUPFAM" id="SSF50494">
    <property type="entry name" value="Trypsin-like serine proteases"/>
    <property type="match status" value="1"/>
</dbReference>
<gene>
    <name evidence="2" type="ORF">M9458_015357</name>
</gene>